<comment type="caution">
    <text evidence="1">The sequence shown here is derived from an EMBL/GenBank/DDBJ whole genome shotgun (WGS) entry which is preliminary data.</text>
</comment>
<sequence>MEENLILAYYLIRDLRGQLSNLVILKRQNLCVPNELFFYRIRVGNEYTADFLSECRGLCARLSPLSYKKKKKKKKRLALKGLNFTRLYSSRLENTDSEIFKRSTIAYFLVGFEPIRNRHNH</sequence>
<reference evidence="1 2" key="1">
    <citation type="submission" date="2023-11" db="EMBL/GenBank/DDBJ databases">
        <authorList>
            <person name="Hedman E."/>
            <person name="Englund M."/>
            <person name="Stromberg M."/>
            <person name="Nyberg Akerstrom W."/>
            <person name="Nylinder S."/>
            <person name="Jareborg N."/>
            <person name="Kallberg Y."/>
            <person name="Kronander E."/>
        </authorList>
    </citation>
    <scope>NUCLEOTIDE SEQUENCE [LARGE SCALE GENOMIC DNA]</scope>
</reference>
<evidence type="ECO:0000313" key="1">
    <source>
        <dbReference type="EMBL" id="CAK1580254.1"/>
    </source>
</evidence>
<keyword evidence="2" id="KW-1185">Reference proteome</keyword>
<name>A0AAV1KEI5_9NEOP</name>
<dbReference type="Proteomes" id="UP001314205">
    <property type="component" value="Unassembled WGS sequence"/>
</dbReference>
<dbReference type="EMBL" id="CAVLGL010000013">
    <property type="protein sequence ID" value="CAK1580254.1"/>
    <property type="molecule type" value="Genomic_DNA"/>
</dbReference>
<gene>
    <name evidence="1" type="ORF">PARMNEM_LOCUS2084</name>
</gene>
<proteinExistence type="predicted"/>
<organism evidence="1 2">
    <name type="scientific">Parnassius mnemosyne</name>
    <name type="common">clouded apollo</name>
    <dbReference type="NCBI Taxonomy" id="213953"/>
    <lineage>
        <taxon>Eukaryota</taxon>
        <taxon>Metazoa</taxon>
        <taxon>Ecdysozoa</taxon>
        <taxon>Arthropoda</taxon>
        <taxon>Hexapoda</taxon>
        <taxon>Insecta</taxon>
        <taxon>Pterygota</taxon>
        <taxon>Neoptera</taxon>
        <taxon>Endopterygota</taxon>
        <taxon>Lepidoptera</taxon>
        <taxon>Glossata</taxon>
        <taxon>Ditrysia</taxon>
        <taxon>Papilionoidea</taxon>
        <taxon>Papilionidae</taxon>
        <taxon>Parnassiinae</taxon>
        <taxon>Parnassini</taxon>
        <taxon>Parnassius</taxon>
        <taxon>Driopa</taxon>
    </lineage>
</organism>
<dbReference type="AlphaFoldDB" id="A0AAV1KEI5"/>
<evidence type="ECO:0000313" key="2">
    <source>
        <dbReference type="Proteomes" id="UP001314205"/>
    </source>
</evidence>
<accession>A0AAV1KEI5</accession>
<protein>
    <submittedName>
        <fullName evidence="1">Uncharacterized protein</fullName>
    </submittedName>
</protein>